<reference evidence="9" key="2">
    <citation type="submission" date="2011-02" db="EMBL/GenBank/DDBJ databases">
        <authorList>
            <person name="MacLean D."/>
        </authorList>
    </citation>
    <scope>NUCLEOTIDE SEQUENCE</scope>
</reference>
<dbReference type="GO" id="GO:0006888">
    <property type="term" value="P:endoplasmic reticulum to Golgi vesicle-mediated transport"/>
    <property type="evidence" value="ECO:0007669"/>
    <property type="project" value="TreeGrafter"/>
</dbReference>
<dbReference type="EMBL" id="FR824057">
    <property type="protein sequence ID" value="CCA15483.1"/>
    <property type="molecule type" value="Genomic_DNA"/>
</dbReference>
<dbReference type="GO" id="GO:0000139">
    <property type="term" value="C:Golgi membrane"/>
    <property type="evidence" value="ECO:0007669"/>
    <property type="project" value="TreeGrafter"/>
</dbReference>
<dbReference type="InterPro" id="IPR019327">
    <property type="entry name" value="WKF"/>
</dbReference>
<dbReference type="InterPro" id="IPR013320">
    <property type="entry name" value="ConA-like_dom_sf"/>
</dbReference>
<feature type="chain" id="PRO_5003263293" evidence="7">
    <location>
        <begin position="32"/>
        <end position="626"/>
    </location>
</feature>
<accession>F0W343</accession>
<proteinExistence type="predicted"/>
<dbReference type="GO" id="GO:0005789">
    <property type="term" value="C:endoplasmic reticulum membrane"/>
    <property type="evidence" value="ECO:0007669"/>
    <property type="project" value="TreeGrafter"/>
</dbReference>
<evidence type="ECO:0000256" key="2">
    <source>
        <dbReference type="ARBA" id="ARBA00022692"/>
    </source>
</evidence>
<dbReference type="PANTHER" id="PTHR12223:SF28">
    <property type="entry name" value="LECTIN, MANNOSE BINDING 1 LIKE"/>
    <property type="match status" value="1"/>
</dbReference>
<evidence type="ECO:0000256" key="1">
    <source>
        <dbReference type="ARBA" id="ARBA00004479"/>
    </source>
</evidence>
<dbReference type="Pfam" id="PF10180">
    <property type="entry name" value="WKF"/>
    <property type="match status" value="1"/>
</dbReference>
<sequence length="626" mass="71564">MCGLLRVARMTYVSLAAVLQLWMCAYHRVQGNIINRISFDKPFEAISADGTRRINSNWEAGGTSLMNRHFVRLTPDRQRREGNIWSTELLNEPEFSIILTFRISGQASRLYGDALALWVTTEPKFAHGYNHGFKEKYTGFGVIVDTYHNADDKGHKDVYLQVNDGSKVLDDPTKEVKGGCMAPKVRYYEKHASFSPSQNTSRIKVQYKENHVLLSVDEGNDGIWKHCHEAPVTLPNGWTQHATVGITATTGALANNHDVISLKVHDAFEDEGHAAYDVQSSQTKAHDPDTVHPAEDIDARLQQLSRKYTMLLENFEHQFTALKESTENTIKKLREQEKRDEEQIAELERWLHDRATSRITHTVEAVRDHATEKLHETIKETTKKSGGWKLPFFLFLLSFTGVAAFTYKKYQQLQIHELLVPSIVLFVHTELYFACTHTFRGLMGNVKPSKKQRKKLKTAAHKAKVTKETQVQETEHALLDDNQSIQIVKPSIQAKEKQTKCTNLKVTGKNATSPEMIQSIRYYLDQWKQKTAAESDANAWKFKKVKQEWILRWMYDISIVPKSMFTDILAYLQGIEGVARERVLEAANKIIDLGEPKKQEAEQNRSEKLARRKYKRALQVAEALAA</sequence>
<dbReference type="PROSITE" id="PS51328">
    <property type="entry name" value="L_LECTIN_LIKE"/>
    <property type="match status" value="1"/>
</dbReference>
<dbReference type="Gene3D" id="2.60.120.200">
    <property type="match status" value="1"/>
</dbReference>
<dbReference type="PANTHER" id="PTHR12223">
    <property type="entry name" value="VESICULAR MANNOSE-BINDING LECTIN"/>
    <property type="match status" value="1"/>
</dbReference>
<keyword evidence="2" id="KW-0812">Transmembrane</keyword>
<keyword evidence="5" id="KW-0472">Membrane</keyword>
<dbReference type="GO" id="GO:0005793">
    <property type="term" value="C:endoplasmic reticulum-Golgi intermediate compartment"/>
    <property type="evidence" value="ECO:0007669"/>
    <property type="project" value="TreeGrafter"/>
</dbReference>
<reference evidence="9" key="1">
    <citation type="journal article" date="2011" name="PLoS Biol.">
        <title>Gene gain and loss during evolution of obligate parasitism in the white rust pathogen of Arabidopsis thaliana.</title>
        <authorList>
            <person name="Kemen E."/>
            <person name="Gardiner A."/>
            <person name="Schultz-Larsen T."/>
            <person name="Kemen A.C."/>
            <person name="Balmuth A.L."/>
            <person name="Robert-Seilaniantz A."/>
            <person name="Bailey K."/>
            <person name="Holub E."/>
            <person name="Studholme D.J."/>
            <person name="Maclean D."/>
            <person name="Jones J.D."/>
        </authorList>
    </citation>
    <scope>NUCLEOTIDE SEQUENCE</scope>
</reference>
<evidence type="ECO:0000313" key="9">
    <source>
        <dbReference type="EMBL" id="CCA15483.1"/>
    </source>
</evidence>
<feature type="coiled-coil region" evidence="6">
    <location>
        <begin position="294"/>
        <end position="350"/>
    </location>
</feature>
<evidence type="ECO:0000256" key="6">
    <source>
        <dbReference type="SAM" id="Coils"/>
    </source>
</evidence>
<comment type="subcellular location">
    <subcellularLocation>
        <location evidence="1">Membrane</location>
        <topology evidence="1">Single-pass type I membrane protein</topology>
    </subcellularLocation>
</comment>
<dbReference type="GO" id="GO:0030134">
    <property type="term" value="C:COPII-coated ER to Golgi transport vesicle"/>
    <property type="evidence" value="ECO:0007669"/>
    <property type="project" value="TreeGrafter"/>
</dbReference>
<dbReference type="GO" id="GO:0005537">
    <property type="term" value="F:D-mannose binding"/>
    <property type="evidence" value="ECO:0007669"/>
    <property type="project" value="TreeGrafter"/>
</dbReference>
<dbReference type="HOGENOM" id="CLU_437095_0_0_1"/>
<evidence type="ECO:0000256" key="3">
    <source>
        <dbReference type="ARBA" id="ARBA00022729"/>
    </source>
</evidence>
<feature type="signal peptide" evidence="7">
    <location>
        <begin position="1"/>
        <end position="31"/>
    </location>
</feature>
<dbReference type="SUPFAM" id="SSF49899">
    <property type="entry name" value="Concanavalin A-like lectins/glucanases"/>
    <property type="match status" value="1"/>
</dbReference>
<evidence type="ECO:0000256" key="7">
    <source>
        <dbReference type="SAM" id="SignalP"/>
    </source>
</evidence>
<name>F0W343_9STRA</name>
<dbReference type="AlphaFoldDB" id="F0W343"/>
<dbReference type="InterPro" id="IPR051136">
    <property type="entry name" value="Intracellular_Lectin-GPT"/>
</dbReference>
<protein>
    <submittedName>
        <fullName evidence="9">Lectin putative</fullName>
    </submittedName>
</protein>
<keyword evidence="3 7" id="KW-0732">Signal</keyword>
<feature type="domain" description="L-type lectin-like" evidence="8">
    <location>
        <begin position="31"/>
        <end position="267"/>
    </location>
</feature>
<dbReference type="InterPro" id="IPR005052">
    <property type="entry name" value="Lectin_leg"/>
</dbReference>
<keyword evidence="6" id="KW-0175">Coiled coil</keyword>
<evidence type="ECO:0000256" key="4">
    <source>
        <dbReference type="ARBA" id="ARBA00022989"/>
    </source>
</evidence>
<gene>
    <name evidence="9" type="primary">AlNc14C12G1421</name>
    <name evidence="9" type="ORF">ALNC14_016260</name>
</gene>
<organism evidence="9">
    <name type="scientific">Albugo laibachii Nc14</name>
    <dbReference type="NCBI Taxonomy" id="890382"/>
    <lineage>
        <taxon>Eukaryota</taxon>
        <taxon>Sar</taxon>
        <taxon>Stramenopiles</taxon>
        <taxon>Oomycota</taxon>
        <taxon>Peronosporomycetes</taxon>
        <taxon>Albuginales</taxon>
        <taxon>Albuginaceae</taxon>
        <taxon>Albugo</taxon>
    </lineage>
</organism>
<dbReference type="Pfam" id="PF03388">
    <property type="entry name" value="Lectin_leg-like"/>
    <property type="match status" value="1"/>
</dbReference>
<evidence type="ECO:0000259" key="8">
    <source>
        <dbReference type="PROSITE" id="PS51328"/>
    </source>
</evidence>
<keyword evidence="4" id="KW-1133">Transmembrane helix</keyword>
<evidence type="ECO:0000256" key="5">
    <source>
        <dbReference type="ARBA" id="ARBA00023136"/>
    </source>
</evidence>
<dbReference type="CDD" id="cd07308">
    <property type="entry name" value="lectin_leg-like"/>
    <property type="match status" value="1"/>
</dbReference>